<protein>
    <submittedName>
        <fullName evidence="2">ECF transporter S component</fullName>
    </submittedName>
</protein>
<comment type="caution">
    <text evidence="2">The sequence shown here is derived from an EMBL/GenBank/DDBJ whole genome shotgun (WGS) entry which is preliminary data.</text>
</comment>
<evidence type="ECO:0000256" key="1">
    <source>
        <dbReference type="SAM" id="Phobius"/>
    </source>
</evidence>
<evidence type="ECO:0000313" key="2">
    <source>
        <dbReference type="EMBL" id="HIQ95325.1"/>
    </source>
</evidence>
<keyword evidence="1" id="KW-0472">Membrane</keyword>
<reference evidence="2" key="1">
    <citation type="submission" date="2020-10" db="EMBL/GenBank/DDBJ databases">
        <authorList>
            <person name="Gilroy R."/>
        </authorList>
    </citation>
    <scope>NUCLEOTIDE SEQUENCE</scope>
    <source>
        <strain evidence="2">ChiSjej3B21-11622</strain>
    </source>
</reference>
<feature type="transmembrane region" description="Helical" evidence="1">
    <location>
        <begin position="76"/>
        <end position="98"/>
    </location>
</feature>
<accession>A0A9D0ZV00</accession>
<gene>
    <name evidence="2" type="ORF">IAB26_02070</name>
</gene>
<feature type="transmembrane region" description="Helical" evidence="1">
    <location>
        <begin position="118"/>
        <end position="137"/>
    </location>
</feature>
<dbReference type="EMBL" id="DVFT01000028">
    <property type="protein sequence ID" value="HIQ95325.1"/>
    <property type="molecule type" value="Genomic_DNA"/>
</dbReference>
<dbReference type="PIRSF" id="PIRSF037394">
    <property type="entry name" value="ABC_thiamine-permease_YkoE_prd"/>
    <property type="match status" value="1"/>
</dbReference>
<proteinExistence type="predicted"/>
<feature type="transmembrane region" description="Helical" evidence="1">
    <location>
        <begin position="7"/>
        <end position="28"/>
    </location>
</feature>
<keyword evidence="1" id="KW-1133">Transmembrane helix</keyword>
<reference evidence="2" key="2">
    <citation type="journal article" date="2021" name="PeerJ">
        <title>Extensive microbial diversity within the chicken gut microbiome revealed by metagenomics and culture.</title>
        <authorList>
            <person name="Gilroy R."/>
            <person name="Ravi A."/>
            <person name="Getino M."/>
            <person name="Pursley I."/>
            <person name="Horton D.L."/>
            <person name="Alikhan N.F."/>
            <person name="Baker D."/>
            <person name="Gharbi K."/>
            <person name="Hall N."/>
            <person name="Watson M."/>
            <person name="Adriaenssens E.M."/>
            <person name="Foster-Nyarko E."/>
            <person name="Jarju S."/>
            <person name="Secka A."/>
            <person name="Antonio M."/>
            <person name="Oren A."/>
            <person name="Chaudhuri R.R."/>
            <person name="La Ragione R."/>
            <person name="Hildebrand F."/>
            <person name="Pallen M.J."/>
        </authorList>
    </citation>
    <scope>NUCLEOTIDE SEQUENCE</scope>
    <source>
        <strain evidence="2">ChiSjej3B21-11622</strain>
    </source>
</reference>
<dbReference type="Pfam" id="PF09819">
    <property type="entry name" value="ABC_cobalt"/>
    <property type="match status" value="1"/>
</dbReference>
<feature type="transmembrane region" description="Helical" evidence="1">
    <location>
        <begin position="48"/>
        <end position="64"/>
    </location>
</feature>
<organism evidence="2 3">
    <name type="scientific">Candidatus Limivivens merdigallinarum</name>
    <dbReference type="NCBI Taxonomy" id="2840859"/>
    <lineage>
        <taxon>Bacteria</taxon>
        <taxon>Bacillati</taxon>
        <taxon>Bacillota</taxon>
        <taxon>Clostridia</taxon>
        <taxon>Lachnospirales</taxon>
        <taxon>Lachnospiraceae</taxon>
        <taxon>Lachnospiraceae incertae sedis</taxon>
        <taxon>Candidatus Limivivens</taxon>
    </lineage>
</organism>
<evidence type="ECO:0000313" key="3">
    <source>
        <dbReference type="Proteomes" id="UP000886886"/>
    </source>
</evidence>
<feature type="transmembrane region" description="Helical" evidence="1">
    <location>
        <begin position="149"/>
        <end position="172"/>
    </location>
</feature>
<keyword evidence="1" id="KW-0812">Transmembrane</keyword>
<dbReference type="Proteomes" id="UP000886886">
    <property type="component" value="Unassembled WGS sequence"/>
</dbReference>
<dbReference type="InterPro" id="IPR017195">
    <property type="entry name" value="ABC_thiamin-permease_prd"/>
</dbReference>
<sequence length="197" mass="21359">MNLKLKDILMVAICAVLFGVVYLGMTYFGSFLTTVLTPSGLGILGYEPVYGVWFMAAVFTTMVIQKPGVGVVTEMLAAILEVLMGNMFGPIIFISGFIQGIGSEIAFAAGKYKNYSYRTTITASVLCTVFTFIWTGVRQNYLTFEPGILVAIFMIRLASSILFCGIGSKLLADGLAKAGVLKAYPLGQKYLDFEEEA</sequence>
<name>A0A9D0ZV00_9FIRM</name>
<dbReference type="AlphaFoldDB" id="A0A9D0ZV00"/>